<dbReference type="AlphaFoldDB" id="A0A9E3HB17"/>
<dbReference type="EMBL" id="JAHHHW010000119">
    <property type="protein sequence ID" value="MBW4433997.1"/>
    <property type="molecule type" value="Genomic_DNA"/>
</dbReference>
<comment type="caution">
    <text evidence="1">The sequence shown here is derived from an EMBL/GenBank/DDBJ whole genome shotgun (WGS) entry which is preliminary data.</text>
</comment>
<accession>A0A9E3HB17</accession>
<evidence type="ECO:0000313" key="1">
    <source>
        <dbReference type="EMBL" id="MBW4433997.1"/>
    </source>
</evidence>
<gene>
    <name evidence="1" type="ORF">KME28_20360</name>
</gene>
<dbReference type="Proteomes" id="UP000813215">
    <property type="component" value="Unassembled WGS sequence"/>
</dbReference>
<name>A0A9E3HB17_9NOST</name>
<reference evidence="1" key="1">
    <citation type="submission" date="2021-05" db="EMBL/GenBank/DDBJ databases">
        <authorList>
            <person name="Pietrasiak N."/>
            <person name="Ward R."/>
            <person name="Stajich J.E."/>
            <person name="Kurbessoian T."/>
        </authorList>
    </citation>
    <scope>NUCLEOTIDE SEQUENCE</scope>
    <source>
        <strain evidence="1">HA4357-MV3</strain>
    </source>
</reference>
<organism evidence="1 2">
    <name type="scientific">Pelatocladus maniniholoensis HA4357-MV3</name>
    <dbReference type="NCBI Taxonomy" id="1117104"/>
    <lineage>
        <taxon>Bacteria</taxon>
        <taxon>Bacillati</taxon>
        <taxon>Cyanobacteriota</taxon>
        <taxon>Cyanophyceae</taxon>
        <taxon>Nostocales</taxon>
        <taxon>Nostocaceae</taxon>
        <taxon>Pelatocladus</taxon>
    </lineage>
</organism>
<evidence type="ECO:0000313" key="2">
    <source>
        <dbReference type="Proteomes" id="UP000813215"/>
    </source>
</evidence>
<proteinExistence type="predicted"/>
<reference evidence="1" key="2">
    <citation type="journal article" date="2022" name="Microbiol. Resour. Announc.">
        <title>Metagenome Sequencing to Explore Phylogenomics of Terrestrial Cyanobacteria.</title>
        <authorList>
            <person name="Ward R.D."/>
            <person name="Stajich J.E."/>
            <person name="Johansen J.R."/>
            <person name="Huntemann M."/>
            <person name="Clum A."/>
            <person name="Foster B."/>
            <person name="Foster B."/>
            <person name="Roux S."/>
            <person name="Palaniappan K."/>
            <person name="Varghese N."/>
            <person name="Mukherjee S."/>
            <person name="Reddy T.B.K."/>
            <person name="Daum C."/>
            <person name="Copeland A."/>
            <person name="Chen I.A."/>
            <person name="Ivanova N.N."/>
            <person name="Kyrpides N.C."/>
            <person name="Shapiro N."/>
            <person name="Eloe-Fadrosh E.A."/>
            <person name="Pietrasiak N."/>
        </authorList>
    </citation>
    <scope>NUCLEOTIDE SEQUENCE</scope>
    <source>
        <strain evidence="1">HA4357-MV3</strain>
    </source>
</reference>
<protein>
    <submittedName>
        <fullName evidence="1">Uncharacterized protein</fullName>
    </submittedName>
</protein>
<sequence>MTKYAASAIASASSGLSFINHLKTSFAGIRLTPCNPHGVWSSAIFKLKWLTTFEQRVVPSHTPTSGMI</sequence>